<evidence type="ECO:0000256" key="5">
    <source>
        <dbReference type="SAM" id="Phobius"/>
    </source>
</evidence>
<keyword evidence="5" id="KW-0812">Transmembrane</keyword>
<name>A0ABY7VXT5_9BACT</name>
<reference evidence="7 8" key="1">
    <citation type="submission" date="2023-02" db="EMBL/GenBank/DDBJ databases">
        <title>Genome sequence of Lentisphaera profundi SAORIC-696.</title>
        <authorList>
            <person name="Kim e."/>
            <person name="Cho J.-C."/>
            <person name="Choi A."/>
            <person name="Kang I."/>
        </authorList>
    </citation>
    <scope>NUCLEOTIDE SEQUENCE [LARGE SCALE GENOMIC DNA]</scope>
    <source>
        <strain evidence="7 8">SAORIC-696</strain>
    </source>
</reference>
<dbReference type="CDD" id="cd14014">
    <property type="entry name" value="STKc_PknB_like"/>
    <property type="match status" value="1"/>
</dbReference>
<evidence type="ECO:0000256" key="1">
    <source>
        <dbReference type="ARBA" id="ARBA00022679"/>
    </source>
</evidence>
<protein>
    <submittedName>
        <fullName evidence="7">Protein kinase</fullName>
    </submittedName>
</protein>
<dbReference type="Pfam" id="PF00069">
    <property type="entry name" value="Pkinase"/>
    <property type="match status" value="1"/>
</dbReference>
<dbReference type="EMBL" id="CP117812">
    <property type="protein sequence ID" value="WDE97601.1"/>
    <property type="molecule type" value="Genomic_DNA"/>
</dbReference>
<feature type="transmembrane region" description="Helical" evidence="5">
    <location>
        <begin position="353"/>
        <end position="372"/>
    </location>
</feature>
<dbReference type="Gene3D" id="3.30.200.20">
    <property type="entry name" value="Phosphorylase Kinase, domain 1"/>
    <property type="match status" value="1"/>
</dbReference>
<evidence type="ECO:0000256" key="3">
    <source>
        <dbReference type="ARBA" id="ARBA00022777"/>
    </source>
</evidence>
<dbReference type="PANTHER" id="PTHR43289:SF6">
    <property type="entry name" value="SERINE_THREONINE-PROTEIN KINASE NEKL-3"/>
    <property type="match status" value="1"/>
</dbReference>
<keyword evidence="5" id="KW-0472">Membrane</keyword>
<evidence type="ECO:0000256" key="2">
    <source>
        <dbReference type="ARBA" id="ARBA00022741"/>
    </source>
</evidence>
<gene>
    <name evidence="7" type="ORF">PQO03_17375</name>
</gene>
<feature type="domain" description="Protein kinase" evidence="6">
    <location>
        <begin position="47"/>
        <end position="327"/>
    </location>
</feature>
<dbReference type="SUPFAM" id="SSF56112">
    <property type="entry name" value="Protein kinase-like (PK-like)"/>
    <property type="match status" value="1"/>
</dbReference>
<dbReference type="SMART" id="SM00220">
    <property type="entry name" value="S_TKc"/>
    <property type="match status" value="1"/>
</dbReference>
<dbReference type="GO" id="GO:0016301">
    <property type="term" value="F:kinase activity"/>
    <property type="evidence" value="ECO:0007669"/>
    <property type="project" value="UniProtKB-KW"/>
</dbReference>
<evidence type="ECO:0000313" key="8">
    <source>
        <dbReference type="Proteomes" id="UP001214250"/>
    </source>
</evidence>
<accession>A0ABY7VXT5</accession>
<proteinExistence type="predicted"/>
<keyword evidence="2" id="KW-0547">Nucleotide-binding</keyword>
<dbReference type="PANTHER" id="PTHR43289">
    <property type="entry name" value="MITOGEN-ACTIVATED PROTEIN KINASE KINASE KINASE 20-RELATED"/>
    <property type="match status" value="1"/>
</dbReference>
<dbReference type="InterPro" id="IPR000719">
    <property type="entry name" value="Prot_kinase_dom"/>
</dbReference>
<keyword evidence="5" id="KW-1133">Transmembrane helix</keyword>
<sequence length="676" mass="77382">MSDLFNQNHASSSTDLDNLNKLFDEVYDNPSHERSSLEILLSQQERYRDIEEIAHGGAKRIFQVFDSKSRRYIAMAEPINTTDNHNVDLFIREAWITAQLDHPNIIKIHEVGTDSHHKPFFTMDLKSGDNLDQIIKKIKQNDPGYLTRFTRPVLLDIFIKICDAVAYAHSIGILHLDLKPANIQIGEFGEVIVCDWGLATIVGGRSSINPHRDILEIDLMGTPTKYLKGTPGYMSPEQLIGKNVTELSDIYSLSAILYQLITLLPAITAETSHEVMDKTAKGDIQPPSEFVKISDGLEAIMLKGLSLNTKDRYQSVIELKNDLSKYLSGYVTHAEDSNVFKELLFFYLRNKTVCIQAFIFLVLIIGGSFIFINNLQESWQAEQLARVQAEENAKKHKEALDLYLKEKKDGFLVKRQYSESLIKGSQLFNSADYVKNPQKMLNEALKGFSYELEQKPRNKNAEIMMGLSLFILQRYDEAHKYLYKYQQLKHIETAVEHALKYKYDKKHRCAPLQVFHSVIKALREYGVTAQATAFRAVIYDLRTRVDRDGYEIITAELFRLWNPRWQQDLYEYDKKTQSLKISGHGFEFVSLKDKFGTQSLLIVPFIKHLDISHTHVSDLQQLESSSLVSLNISNTLVKDLKALNSLPSLTKLTISPKVFSQDMLNELSTKIKITVQ</sequence>
<organism evidence="7 8">
    <name type="scientific">Lentisphaera profundi</name>
    <dbReference type="NCBI Taxonomy" id="1658616"/>
    <lineage>
        <taxon>Bacteria</taxon>
        <taxon>Pseudomonadati</taxon>
        <taxon>Lentisphaerota</taxon>
        <taxon>Lentisphaeria</taxon>
        <taxon>Lentisphaerales</taxon>
        <taxon>Lentisphaeraceae</taxon>
        <taxon>Lentisphaera</taxon>
    </lineage>
</organism>
<dbReference type="PROSITE" id="PS50011">
    <property type="entry name" value="PROTEIN_KINASE_DOM"/>
    <property type="match status" value="1"/>
</dbReference>
<evidence type="ECO:0000313" key="7">
    <source>
        <dbReference type="EMBL" id="WDE97601.1"/>
    </source>
</evidence>
<dbReference type="SUPFAM" id="SSF52058">
    <property type="entry name" value="L domain-like"/>
    <property type="match status" value="1"/>
</dbReference>
<keyword evidence="8" id="KW-1185">Reference proteome</keyword>
<dbReference type="InterPro" id="IPR011009">
    <property type="entry name" value="Kinase-like_dom_sf"/>
</dbReference>
<keyword evidence="3 7" id="KW-0418">Kinase</keyword>
<evidence type="ECO:0000259" key="6">
    <source>
        <dbReference type="PROSITE" id="PS50011"/>
    </source>
</evidence>
<keyword evidence="1" id="KW-0808">Transferase</keyword>
<dbReference type="RefSeq" id="WP_274152093.1">
    <property type="nucleotide sequence ID" value="NZ_CP117812.1"/>
</dbReference>
<evidence type="ECO:0000256" key="4">
    <source>
        <dbReference type="ARBA" id="ARBA00022840"/>
    </source>
</evidence>
<keyword evidence="4" id="KW-0067">ATP-binding</keyword>
<dbReference type="InterPro" id="IPR032675">
    <property type="entry name" value="LRR_dom_sf"/>
</dbReference>
<dbReference type="Gene3D" id="3.80.10.10">
    <property type="entry name" value="Ribonuclease Inhibitor"/>
    <property type="match status" value="1"/>
</dbReference>
<dbReference type="Proteomes" id="UP001214250">
    <property type="component" value="Chromosome 2"/>
</dbReference>
<dbReference type="Gene3D" id="1.10.510.10">
    <property type="entry name" value="Transferase(Phosphotransferase) domain 1"/>
    <property type="match status" value="1"/>
</dbReference>